<dbReference type="PANTHER" id="PTHR30086">
    <property type="entry name" value="ARGININE EXPORTER PROTEIN ARGO"/>
    <property type="match status" value="1"/>
</dbReference>
<reference evidence="8" key="1">
    <citation type="journal article" date="2019" name="Int. J. Syst. Evol. Microbiol.">
        <title>The Global Catalogue of Microorganisms (GCM) 10K type strain sequencing project: providing services to taxonomists for standard genome sequencing and annotation.</title>
        <authorList>
            <consortium name="The Broad Institute Genomics Platform"/>
            <consortium name="The Broad Institute Genome Sequencing Center for Infectious Disease"/>
            <person name="Wu L."/>
            <person name="Ma J."/>
        </authorList>
    </citation>
    <scope>NUCLEOTIDE SEQUENCE [LARGE SCALE GENOMIC DNA]</scope>
    <source>
        <strain evidence="8">CGMCC-1.15741</strain>
    </source>
</reference>
<evidence type="ECO:0000256" key="2">
    <source>
        <dbReference type="ARBA" id="ARBA00022475"/>
    </source>
</evidence>
<evidence type="ECO:0000256" key="3">
    <source>
        <dbReference type="ARBA" id="ARBA00022692"/>
    </source>
</evidence>
<keyword evidence="2" id="KW-1003">Cell membrane</keyword>
<feature type="transmembrane region" description="Helical" evidence="6">
    <location>
        <begin position="145"/>
        <end position="167"/>
    </location>
</feature>
<dbReference type="PANTHER" id="PTHR30086:SF20">
    <property type="entry name" value="ARGININE EXPORTER PROTEIN ARGO-RELATED"/>
    <property type="match status" value="1"/>
</dbReference>
<proteinExistence type="predicted"/>
<evidence type="ECO:0000313" key="8">
    <source>
        <dbReference type="Proteomes" id="UP001596303"/>
    </source>
</evidence>
<evidence type="ECO:0000313" key="7">
    <source>
        <dbReference type="EMBL" id="MFC6196481.1"/>
    </source>
</evidence>
<dbReference type="PIRSF" id="PIRSF006324">
    <property type="entry name" value="LeuE"/>
    <property type="match status" value="1"/>
</dbReference>
<feature type="transmembrane region" description="Helical" evidence="6">
    <location>
        <begin position="45"/>
        <end position="69"/>
    </location>
</feature>
<dbReference type="EMBL" id="JBHSSW010000001">
    <property type="protein sequence ID" value="MFC6196481.1"/>
    <property type="molecule type" value="Genomic_DNA"/>
</dbReference>
<protein>
    <submittedName>
        <fullName evidence="7">LysE family translocator</fullName>
    </submittedName>
</protein>
<feature type="transmembrane region" description="Helical" evidence="6">
    <location>
        <begin position="76"/>
        <end position="94"/>
    </location>
</feature>
<keyword evidence="3 6" id="KW-0812">Transmembrane</keyword>
<dbReference type="Pfam" id="PF01810">
    <property type="entry name" value="LysE"/>
    <property type="match status" value="1"/>
</dbReference>
<name>A0ABW1S4M8_9PROT</name>
<evidence type="ECO:0000256" key="5">
    <source>
        <dbReference type="ARBA" id="ARBA00023136"/>
    </source>
</evidence>
<gene>
    <name evidence="7" type="ORF">ACFQDM_00235</name>
</gene>
<dbReference type="Proteomes" id="UP001596303">
    <property type="component" value="Unassembled WGS sequence"/>
</dbReference>
<comment type="caution">
    <text evidence="7">The sequence shown here is derived from an EMBL/GenBank/DDBJ whole genome shotgun (WGS) entry which is preliminary data.</text>
</comment>
<dbReference type="RefSeq" id="WP_377373911.1">
    <property type="nucleotide sequence ID" value="NZ_JBHSSW010000001.1"/>
</dbReference>
<keyword evidence="4 6" id="KW-1133">Transmembrane helix</keyword>
<feature type="transmembrane region" description="Helical" evidence="6">
    <location>
        <begin position="187"/>
        <end position="204"/>
    </location>
</feature>
<comment type="subcellular location">
    <subcellularLocation>
        <location evidence="1">Cell membrane</location>
        <topology evidence="1">Multi-pass membrane protein</topology>
    </subcellularLocation>
</comment>
<keyword evidence="5 6" id="KW-0472">Membrane</keyword>
<evidence type="ECO:0000256" key="6">
    <source>
        <dbReference type="SAM" id="Phobius"/>
    </source>
</evidence>
<dbReference type="InterPro" id="IPR001123">
    <property type="entry name" value="LeuE-type"/>
</dbReference>
<sequence>MFPVEPAALLPFLIGVLLVEATPGPNMGYLAALSVSEGRRAGMKAVLGVTLGLSVYMIAAVIGVAQIVARLPLVYAILRWAGVAYLLYLAWQAWQEADETSPSASEDGFSAPFWRGFLANVLNPKAAVFYVSLLPTFISAERGQYWVQALIFGLLHIIISVLVHTTIVVGGAHAGGLLDDGVGKTRLRRIMALMIAAVALWLAWETRQG</sequence>
<accession>A0ABW1S4M8</accession>
<organism evidence="7 8">
    <name type="scientific">Ponticaulis profundi</name>
    <dbReference type="NCBI Taxonomy" id="2665222"/>
    <lineage>
        <taxon>Bacteria</taxon>
        <taxon>Pseudomonadati</taxon>
        <taxon>Pseudomonadota</taxon>
        <taxon>Alphaproteobacteria</taxon>
        <taxon>Hyphomonadales</taxon>
        <taxon>Hyphomonadaceae</taxon>
        <taxon>Ponticaulis</taxon>
    </lineage>
</organism>
<keyword evidence="8" id="KW-1185">Reference proteome</keyword>
<evidence type="ECO:0000256" key="4">
    <source>
        <dbReference type="ARBA" id="ARBA00022989"/>
    </source>
</evidence>
<evidence type="ECO:0000256" key="1">
    <source>
        <dbReference type="ARBA" id="ARBA00004651"/>
    </source>
</evidence>